<evidence type="ECO:0000313" key="3">
    <source>
        <dbReference type="Proteomes" id="UP001516023"/>
    </source>
</evidence>
<feature type="compositionally biased region" description="Polar residues" evidence="1">
    <location>
        <begin position="136"/>
        <end position="146"/>
    </location>
</feature>
<feature type="region of interest" description="Disordered" evidence="1">
    <location>
        <begin position="108"/>
        <end position="155"/>
    </location>
</feature>
<evidence type="ECO:0000313" key="2">
    <source>
        <dbReference type="EMBL" id="KAL3788988.1"/>
    </source>
</evidence>
<reference evidence="2 3" key="1">
    <citation type="journal article" date="2020" name="G3 (Bethesda)">
        <title>Improved Reference Genome for Cyclotella cryptica CCMP332, a Model for Cell Wall Morphogenesis, Salinity Adaptation, and Lipid Production in Diatoms (Bacillariophyta).</title>
        <authorList>
            <person name="Roberts W.R."/>
            <person name="Downey K.M."/>
            <person name="Ruck E.C."/>
            <person name="Traller J.C."/>
            <person name="Alverson A.J."/>
        </authorList>
    </citation>
    <scope>NUCLEOTIDE SEQUENCE [LARGE SCALE GENOMIC DNA]</scope>
    <source>
        <strain evidence="2 3">CCMP332</strain>
    </source>
</reference>
<accession>A0ABD3PMJ1</accession>
<feature type="compositionally biased region" description="Polar residues" evidence="1">
    <location>
        <begin position="50"/>
        <end position="66"/>
    </location>
</feature>
<keyword evidence="3" id="KW-1185">Reference proteome</keyword>
<proteinExistence type="predicted"/>
<dbReference type="Proteomes" id="UP001516023">
    <property type="component" value="Unassembled WGS sequence"/>
</dbReference>
<evidence type="ECO:0008006" key="4">
    <source>
        <dbReference type="Google" id="ProtNLM"/>
    </source>
</evidence>
<sequence length="209" mass="23242">MNHQHHGAVAIEEEPPHEIYASLVASSLAADQSTAIAREASGGKTVRGNGPSNRHAASSTHISGSNEFDRGNGQMIPTDPVMITAEDEDLLPRTSSASQFIQFYHKSCRDSKHRSHKQGLSGGGSDPANTSRRKTNSQVNTKQIKSQHPMCHNGKKSFQTHATRTTKAERRLISRRERERQISKDKQISIMLRSDISDEYSSLYNQLHR</sequence>
<feature type="region of interest" description="Disordered" evidence="1">
    <location>
        <begin position="40"/>
        <end position="78"/>
    </location>
</feature>
<name>A0ABD3PMJ1_9STRA</name>
<dbReference type="AlphaFoldDB" id="A0ABD3PMJ1"/>
<dbReference type="EMBL" id="JABMIG020000148">
    <property type="protein sequence ID" value="KAL3788988.1"/>
    <property type="molecule type" value="Genomic_DNA"/>
</dbReference>
<protein>
    <recommendedName>
        <fullName evidence="4">BZIP domain-containing protein</fullName>
    </recommendedName>
</protein>
<evidence type="ECO:0000256" key="1">
    <source>
        <dbReference type="SAM" id="MobiDB-lite"/>
    </source>
</evidence>
<comment type="caution">
    <text evidence="2">The sequence shown here is derived from an EMBL/GenBank/DDBJ whole genome shotgun (WGS) entry which is preliminary data.</text>
</comment>
<organism evidence="2 3">
    <name type="scientific">Cyclotella cryptica</name>
    <dbReference type="NCBI Taxonomy" id="29204"/>
    <lineage>
        <taxon>Eukaryota</taxon>
        <taxon>Sar</taxon>
        <taxon>Stramenopiles</taxon>
        <taxon>Ochrophyta</taxon>
        <taxon>Bacillariophyta</taxon>
        <taxon>Coscinodiscophyceae</taxon>
        <taxon>Thalassiosirophycidae</taxon>
        <taxon>Stephanodiscales</taxon>
        <taxon>Stephanodiscaceae</taxon>
        <taxon>Cyclotella</taxon>
    </lineage>
</organism>
<gene>
    <name evidence="2" type="ORF">HJC23_012693</name>
</gene>